<dbReference type="Pfam" id="PF18705">
    <property type="entry name" value="DUF5643"/>
    <property type="match status" value="1"/>
</dbReference>
<dbReference type="InterPro" id="IPR040680">
    <property type="entry name" value="DUF5643"/>
</dbReference>
<dbReference type="InterPro" id="IPR025436">
    <property type="entry name" value="DUF4179"/>
</dbReference>
<keyword evidence="2" id="KW-0812">Transmembrane</keyword>
<dbReference type="EMBL" id="QGTW01000004">
    <property type="protein sequence ID" value="PWW29602.1"/>
    <property type="molecule type" value="Genomic_DNA"/>
</dbReference>
<comment type="caution">
    <text evidence="5">The sequence shown here is derived from an EMBL/GenBank/DDBJ whole genome shotgun (WGS) entry which is preliminary data.</text>
</comment>
<protein>
    <submittedName>
        <fullName evidence="5">Uncharacterized protein DUF4179</fullName>
    </submittedName>
</protein>
<feature type="transmembrane region" description="Helical" evidence="2">
    <location>
        <begin position="60"/>
        <end position="78"/>
    </location>
</feature>
<feature type="region of interest" description="Disordered" evidence="1">
    <location>
        <begin position="34"/>
        <end position="56"/>
    </location>
</feature>
<keyword evidence="2" id="KW-1133">Transmembrane helix</keyword>
<keyword evidence="2" id="KW-0472">Membrane</keyword>
<reference evidence="5 6" key="1">
    <citation type="submission" date="2018-05" db="EMBL/GenBank/DDBJ databases">
        <title>Freshwater and sediment microbial communities from various areas in North America, analyzing microbe dynamics in response to fracking.</title>
        <authorList>
            <person name="Lamendella R."/>
        </authorList>
    </citation>
    <scope>NUCLEOTIDE SEQUENCE [LARGE SCALE GENOMIC DNA]</scope>
    <source>
        <strain evidence="5 6">15_TX</strain>
    </source>
</reference>
<evidence type="ECO:0000313" key="5">
    <source>
        <dbReference type="EMBL" id="PWW29602.1"/>
    </source>
</evidence>
<feature type="domain" description="DUF5643" evidence="4">
    <location>
        <begin position="238"/>
        <end position="348"/>
    </location>
</feature>
<evidence type="ECO:0000256" key="1">
    <source>
        <dbReference type="SAM" id="MobiDB-lite"/>
    </source>
</evidence>
<name>A0A2V3A1N4_9BACI</name>
<gene>
    <name evidence="5" type="ORF">DFO73_104242</name>
</gene>
<dbReference type="Pfam" id="PF13786">
    <property type="entry name" value="DUF4179"/>
    <property type="match status" value="1"/>
</dbReference>
<sequence>MFKKEEQDLAKMKKSFNKITIPEDKINSAILSGFQKAKKEETPEEPARTEKKPRRRRKPWLLPSVAAAVLAIVFLTSIRVSPAFAHYVAELPGMQKIVDLIRFDKGLMSAVENDYLQEVGITEEKNGLKVTVDSVIADETGLVIFYTMEAEKNQSNFYVEDVELTPADGTKFVLGSSSHGSHSPYQDQPRKSVSSALELFFQEKLVTKKFNLSINVKTDDFDETFQFPFSIEKPVKVKKTYELNETVTLEGQKITVKDITVYPLRVAVHLAYDPNNSKKIFEFQDIRLVDENGESWTKISNGITASHVSDNEDILYLQSNYFKEPKELYLAINKIQAVDKDEAYVLVDTDKKEILKQPKGSKLSHVGWEDDMLMFTLDTSEEFNYMIFNGIKDAEGKGIFGDMGTSYREEENKQVVGISLPSKEEADYKNPLRLELSFFPAWIEGDVKLRVK</sequence>
<proteinExistence type="predicted"/>
<organism evidence="5 6">
    <name type="scientific">Cytobacillus oceanisediminis</name>
    <dbReference type="NCBI Taxonomy" id="665099"/>
    <lineage>
        <taxon>Bacteria</taxon>
        <taxon>Bacillati</taxon>
        <taxon>Bacillota</taxon>
        <taxon>Bacilli</taxon>
        <taxon>Bacillales</taxon>
        <taxon>Bacillaceae</taxon>
        <taxon>Cytobacillus</taxon>
    </lineage>
</organism>
<feature type="domain" description="DUF4179" evidence="3">
    <location>
        <begin position="56"/>
        <end position="149"/>
    </location>
</feature>
<evidence type="ECO:0000259" key="3">
    <source>
        <dbReference type="Pfam" id="PF13786"/>
    </source>
</evidence>
<accession>A0A2V3A1N4</accession>
<dbReference type="AlphaFoldDB" id="A0A2V3A1N4"/>
<dbReference type="RefSeq" id="WP_110064654.1">
    <property type="nucleotide sequence ID" value="NZ_QGTW01000004.1"/>
</dbReference>
<evidence type="ECO:0000313" key="6">
    <source>
        <dbReference type="Proteomes" id="UP000247150"/>
    </source>
</evidence>
<evidence type="ECO:0000256" key="2">
    <source>
        <dbReference type="SAM" id="Phobius"/>
    </source>
</evidence>
<evidence type="ECO:0000259" key="4">
    <source>
        <dbReference type="Pfam" id="PF18705"/>
    </source>
</evidence>
<dbReference type="OrthoDB" id="2725974at2"/>
<feature type="compositionally biased region" description="Basic and acidic residues" evidence="1">
    <location>
        <begin position="37"/>
        <end position="50"/>
    </location>
</feature>
<dbReference type="Proteomes" id="UP000247150">
    <property type="component" value="Unassembled WGS sequence"/>
</dbReference>
<dbReference type="Gene3D" id="2.60.40.1630">
    <property type="entry name" value="bacillus anthracis domain"/>
    <property type="match status" value="1"/>
</dbReference>